<gene>
    <name evidence="1" type="ORF">Amon02_000530800</name>
</gene>
<keyword evidence="2" id="KW-1185">Reference proteome</keyword>
<dbReference type="Proteomes" id="UP001165064">
    <property type="component" value="Unassembled WGS sequence"/>
</dbReference>
<comment type="caution">
    <text evidence="1">The sequence shown here is derived from an EMBL/GenBank/DDBJ whole genome shotgun (WGS) entry which is preliminary data.</text>
</comment>
<evidence type="ECO:0000313" key="2">
    <source>
        <dbReference type="Proteomes" id="UP001165064"/>
    </source>
</evidence>
<evidence type="ECO:0000313" key="1">
    <source>
        <dbReference type="EMBL" id="GME82088.1"/>
    </source>
</evidence>
<dbReference type="EMBL" id="BSXS01003869">
    <property type="protein sequence ID" value="GME82088.1"/>
    <property type="molecule type" value="Genomic_DNA"/>
</dbReference>
<reference evidence="1" key="1">
    <citation type="submission" date="2023-04" db="EMBL/GenBank/DDBJ databases">
        <title>Ambrosiozyma monospora NBRC 10751.</title>
        <authorList>
            <person name="Ichikawa N."/>
            <person name="Sato H."/>
            <person name="Tonouchi N."/>
        </authorList>
    </citation>
    <scope>NUCLEOTIDE SEQUENCE</scope>
    <source>
        <strain evidence="1">NBRC 10751</strain>
    </source>
</reference>
<name>A0ACB5T6F6_AMBMO</name>
<organism evidence="1 2">
    <name type="scientific">Ambrosiozyma monospora</name>
    <name type="common">Yeast</name>
    <name type="synonym">Endomycopsis monosporus</name>
    <dbReference type="NCBI Taxonomy" id="43982"/>
    <lineage>
        <taxon>Eukaryota</taxon>
        <taxon>Fungi</taxon>
        <taxon>Dikarya</taxon>
        <taxon>Ascomycota</taxon>
        <taxon>Saccharomycotina</taxon>
        <taxon>Pichiomycetes</taxon>
        <taxon>Pichiales</taxon>
        <taxon>Pichiaceae</taxon>
        <taxon>Ambrosiozyma</taxon>
    </lineage>
</organism>
<protein>
    <submittedName>
        <fullName evidence="1">Unnamed protein product</fullName>
    </submittedName>
</protein>
<proteinExistence type="predicted"/>
<sequence length="603" mass="68887">MVLAKNGLVRYNVQSGRVAFTDLGRIASYYYISYKSMKNYDKQLKPSMNEVDLFRVFASSEEFKYIPVRPEEKLELSKLMESVPIPINEGSDDPLAKINVLLQAYISRLSLDGFALVSDMIYVVQSAGRLFRAMQEFAICKGWSYLAKLLINLGKMVDKKLWLTNTPLRQFPQVPREVLQTAERSLIPWKHYLNLKDEYEVGQAFKTEKYGKLVFNLLQKFPKVSLEGSILPITPSLLKVELEVIPDWKWDVDLHGYSESFTVLVEDCDSEKLLYHGSCVIKKQYVNELHVLEFTIPFIDSTQPNFFVSLISDRWLHCGARVPLMLTSLKIPDKFPAPTPMLDLHLIPKSELGYEEFENIFSYNEFNKVQSQVFDSVYNDTKNVLVCTSKGNGKTDIAILALLNHWKQENGRAIYLNPCSEEIDLIFKSWKKKVSKVAGGKVINKLTGELSADLKLLGSSHLILATPEQFDLISRLWRRRKNVQSVELIIADDVHTIGSGATGVVYETVLSRMRFMQMNMNKDLRFVGLSASLASARDLGEWLGVSKRQVFNFDSKERVYPVSAQFMSFDINHNPSLLKAMVKPACTQIQEMDPEKVYQVLES</sequence>
<accession>A0ACB5T6F6</accession>